<accession>A0A848LMC6</accession>
<dbReference type="PROSITE" id="PS51257">
    <property type="entry name" value="PROKAR_LIPOPROTEIN"/>
    <property type="match status" value="1"/>
</dbReference>
<dbReference type="Proteomes" id="UP000518300">
    <property type="component" value="Unassembled WGS sequence"/>
</dbReference>
<reference evidence="2 3" key="1">
    <citation type="submission" date="2020-04" db="EMBL/GenBank/DDBJ databases">
        <title>Draft genome of Pyxidicoccus fallax type strain.</title>
        <authorList>
            <person name="Whitworth D.E."/>
        </authorList>
    </citation>
    <scope>NUCLEOTIDE SEQUENCE [LARGE SCALE GENOMIC DNA]</scope>
    <source>
        <strain evidence="2 3">DSM 14698</strain>
    </source>
</reference>
<evidence type="ECO:0008006" key="4">
    <source>
        <dbReference type="Google" id="ProtNLM"/>
    </source>
</evidence>
<proteinExistence type="predicted"/>
<dbReference type="SUPFAM" id="SSF81853">
    <property type="entry name" value="Family 10 polysaccharide lyase"/>
    <property type="match status" value="1"/>
</dbReference>
<feature type="signal peptide" evidence="1">
    <location>
        <begin position="1"/>
        <end position="19"/>
    </location>
</feature>
<keyword evidence="1" id="KW-0732">Signal</keyword>
<sequence length="518" mass="56982">MRKQLALLLFPAVSMFACVSPDTELEGNDSQPAGEVAQAATTPLRAKALGRMRNAAKYFHDQVARRGGYAWHHNANNLSERWGDIQLDEDQIMIQSPGTADVTLAFVEAALADPATPALKTYALDAAMALRHGQIKSGGWRLYADFKPTPTIRACYLNTTASCSCGGCTMTAYDDQVTQNALIAMMRTDQLLGFANTAISESSAYARTRVETSQFPTHGGFPQGFVGPVAARPALAASYPPSIGTSCGLANCYANSYTIEYWDDPTLNDNLASAFVEMLYWAREVYPARAATYQSMLTAFGGFLRRAQMPQPQPAWAQQYDIQMQPRWARNWEAPAIAGQESQDVMWALLRLYQLDPSVPANRDAVGTALAYIENVDFANDTLIHRYIELDDTSPSNIGFYTVRPGGYPVQFSSAPPTYQNYGWEGPSQLAAIRAEYDRLASDTSVMKRSCQKLRADTAQAVDTAVNNERWITTYSPGGPRSGATPGDYLDTSTFVRNMRTLAEFVTRTTTDCVAWNY</sequence>
<evidence type="ECO:0000313" key="3">
    <source>
        <dbReference type="Proteomes" id="UP000518300"/>
    </source>
</evidence>
<gene>
    <name evidence="2" type="ORF">HG543_29335</name>
</gene>
<protein>
    <recommendedName>
        <fullName evidence="4">Pectic acid lyase</fullName>
    </recommendedName>
</protein>
<dbReference type="RefSeq" id="WP_169348199.1">
    <property type="nucleotide sequence ID" value="NZ_JABBJJ010000161.1"/>
</dbReference>
<name>A0A848LMC6_9BACT</name>
<dbReference type="EMBL" id="JABBJJ010000161">
    <property type="protein sequence ID" value="NMO18938.1"/>
    <property type="molecule type" value="Genomic_DNA"/>
</dbReference>
<dbReference type="AlphaFoldDB" id="A0A848LMC6"/>
<comment type="caution">
    <text evidence="2">The sequence shown here is derived from an EMBL/GenBank/DDBJ whole genome shotgun (WGS) entry which is preliminary data.</text>
</comment>
<organism evidence="2 3">
    <name type="scientific">Pyxidicoccus fallax</name>
    <dbReference type="NCBI Taxonomy" id="394095"/>
    <lineage>
        <taxon>Bacteria</taxon>
        <taxon>Pseudomonadati</taxon>
        <taxon>Myxococcota</taxon>
        <taxon>Myxococcia</taxon>
        <taxon>Myxococcales</taxon>
        <taxon>Cystobacterineae</taxon>
        <taxon>Myxococcaceae</taxon>
        <taxon>Pyxidicoccus</taxon>
    </lineage>
</organism>
<dbReference type="Gene3D" id="1.50.10.20">
    <property type="match status" value="1"/>
</dbReference>
<feature type="chain" id="PRO_5032922847" description="Pectic acid lyase" evidence="1">
    <location>
        <begin position="20"/>
        <end position="518"/>
    </location>
</feature>
<keyword evidence="3" id="KW-1185">Reference proteome</keyword>
<evidence type="ECO:0000313" key="2">
    <source>
        <dbReference type="EMBL" id="NMO18938.1"/>
    </source>
</evidence>
<evidence type="ECO:0000256" key="1">
    <source>
        <dbReference type="SAM" id="SignalP"/>
    </source>
</evidence>